<proteinExistence type="predicted"/>
<sequence length="34" mass="3967">MLPEVQKFMFNLLALSKAEKLRRTITAFILKTLT</sequence>
<accession>A0A0E9S6R5</accession>
<evidence type="ECO:0000313" key="1">
    <source>
        <dbReference type="EMBL" id="JAH36966.1"/>
    </source>
</evidence>
<protein>
    <submittedName>
        <fullName evidence="1">Uncharacterized protein</fullName>
    </submittedName>
</protein>
<reference evidence="1" key="2">
    <citation type="journal article" date="2015" name="Fish Shellfish Immunol.">
        <title>Early steps in the European eel (Anguilla anguilla)-Vibrio vulnificus interaction in the gills: Role of the RtxA13 toxin.</title>
        <authorList>
            <person name="Callol A."/>
            <person name="Pajuelo D."/>
            <person name="Ebbesson L."/>
            <person name="Teles M."/>
            <person name="MacKenzie S."/>
            <person name="Amaro C."/>
        </authorList>
    </citation>
    <scope>NUCLEOTIDE SEQUENCE</scope>
</reference>
<reference evidence="1" key="1">
    <citation type="submission" date="2014-11" db="EMBL/GenBank/DDBJ databases">
        <authorList>
            <person name="Amaro Gonzalez C."/>
        </authorList>
    </citation>
    <scope>NUCLEOTIDE SEQUENCE</scope>
</reference>
<name>A0A0E9S6R5_ANGAN</name>
<dbReference type="AlphaFoldDB" id="A0A0E9S6R5"/>
<organism evidence="1">
    <name type="scientific">Anguilla anguilla</name>
    <name type="common">European freshwater eel</name>
    <name type="synonym">Muraena anguilla</name>
    <dbReference type="NCBI Taxonomy" id="7936"/>
    <lineage>
        <taxon>Eukaryota</taxon>
        <taxon>Metazoa</taxon>
        <taxon>Chordata</taxon>
        <taxon>Craniata</taxon>
        <taxon>Vertebrata</taxon>
        <taxon>Euteleostomi</taxon>
        <taxon>Actinopterygii</taxon>
        <taxon>Neopterygii</taxon>
        <taxon>Teleostei</taxon>
        <taxon>Anguilliformes</taxon>
        <taxon>Anguillidae</taxon>
        <taxon>Anguilla</taxon>
    </lineage>
</organism>
<dbReference type="EMBL" id="GBXM01071611">
    <property type="protein sequence ID" value="JAH36966.1"/>
    <property type="molecule type" value="Transcribed_RNA"/>
</dbReference>